<evidence type="ECO:0000313" key="2">
    <source>
        <dbReference type="Proteomes" id="UP000310754"/>
    </source>
</evidence>
<dbReference type="AlphaFoldDB" id="A0A4S3ZPE0"/>
<gene>
    <name evidence="1" type="ORF">E6C51_17970</name>
</gene>
<organism evidence="1 2">
    <name type="scientific">Allorhizobium terrae</name>
    <dbReference type="NCBI Taxonomy" id="1848972"/>
    <lineage>
        <taxon>Bacteria</taxon>
        <taxon>Pseudomonadati</taxon>
        <taxon>Pseudomonadota</taxon>
        <taxon>Alphaproteobacteria</taxon>
        <taxon>Hyphomicrobiales</taxon>
        <taxon>Rhizobiaceae</taxon>
        <taxon>Rhizobium/Agrobacterium group</taxon>
        <taxon>Allorhizobium</taxon>
    </lineage>
</organism>
<evidence type="ECO:0000313" key="1">
    <source>
        <dbReference type="EMBL" id="THF47328.1"/>
    </source>
</evidence>
<reference evidence="1 2" key="1">
    <citation type="submission" date="2019-04" db="EMBL/GenBank/DDBJ databases">
        <title>Rhizobium terrae sp. nov., isolated from a paddy soil.</title>
        <authorList>
            <person name="Lin S.-Y."/>
            <person name="Hameed A."/>
            <person name="Huang H.-I."/>
            <person name="Young C.-C."/>
        </authorList>
    </citation>
    <scope>NUCLEOTIDE SEQUENCE [LARGE SCALE GENOMIC DNA]</scope>
    <source>
        <strain evidence="1 2">CC-HIH110</strain>
    </source>
</reference>
<sequence length="69" mass="7851">MQITARPCHLGMFDVQDVRRMRLAVTLARSKATNAGEEDIARYIVKLYNLGLRDEDKLACVTNMLVRAK</sequence>
<dbReference type="RefSeq" id="WP_190237006.1">
    <property type="nucleotide sequence ID" value="NZ_SSOA01000013.1"/>
</dbReference>
<comment type="caution">
    <text evidence="1">The sequence shown here is derived from an EMBL/GenBank/DDBJ whole genome shotgun (WGS) entry which is preliminary data.</text>
</comment>
<protein>
    <submittedName>
        <fullName evidence="1">Uncharacterized protein</fullName>
    </submittedName>
</protein>
<accession>A0A4S3ZPE0</accession>
<dbReference type="EMBL" id="SSOA01000013">
    <property type="protein sequence ID" value="THF47328.1"/>
    <property type="molecule type" value="Genomic_DNA"/>
</dbReference>
<keyword evidence="2" id="KW-1185">Reference proteome</keyword>
<proteinExistence type="predicted"/>
<dbReference type="Proteomes" id="UP000310754">
    <property type="component" value="Unassembled WGS sequence"/>
</dbReference>
<name>A0A4S3ZPE0_9HYPH</name>